<dbReference type="InterPro" id="IPR024983">
    <property type="entry name" value="CHAT_dom"/>
</dbReference>
<sequence>MAKLVVLKFGDGGFNQGFTVTLQIGEESDRPSTEITGKLPPCPDILLYYSRWQSTYLQLGNGYRLDADKIQVTNVSITQDCHELALIVRARFNTWLQAQEFRPLREKWLEKLQPTDEIRVILQSENSQLQRLPWHIWDLLERYPKAEIALSSPSYELIHKRRTPNPTVNILAIVGNSQGINTQADQAMLQNCPNADVSFLVEPQRKELTDYLWGKSWDILFFAGHSSSQGHDGTGKIYLNKTDSLSIGELKYALKQAIERGLQLAIFNSCDGLGLAKELADLNIPQIIVMREPVPDQVAQEFLKYFLLSFANGEPLYQAVRHARERLQGLEDRFPCATWLPVICQNPAQIPLSWEELTEPLTQPIFNDVPPVYKKRGLKKVALSSLVVTAVVCGLRFLGALQTVELQAFDQMMRSRPDEGPDPRILIVTIDDEDLANQRRNGESLKGTSISEISLNQLLAKLAKYQPKAIGLDIYRDFPAEKPDLISRLQQTNNLIGVCKGSDTSSNTKGIEPPPEISKERLGFSDFVHDADGVVRRHLLFMNQETASLCSTPYAFSTQLAFRYLSSSGIQPKFTTGQSINNLQLGNTVLHRLSSRVGAYQGIDANGGQILLNYRASKKIAEQVTLTQLLSSPINPNAIKGRIVLIGVVSKGDFPDYWGTPYGGRLDEQMPGVMVQAHMVSQIISAVLDGRTLLQVWIPGLEVVWIGVWSGLGGFLVWKWPLFPNLALAVGISSSVLYLLCLGLLVWGFWVPFVPSALSLVSTVTVISIQNSQSLRKHREQGIGDREEGVRV</sequence>
<protein>
    <submittedName>
        <fullName evidence="3">CHASE2 domain-containing protein</fullName>
    </submittedName>
</protein>
<evidence type="ECO:0000313" key="4">
    <source>
        <dbReference type="Proteomes" id="UP000607281"/>
    </source>
</evidence>
<dbReference type="SMART" id="SM01080">
    <property type="entry name" value="CHASE2"/>
    <property type="match status" value="1"/>
</dbReference>
<accession>A0ABR8CUC4</accession>
<keyword evidence="1" id="KW-1133">Transmembrane helix</keyword>
<comment type="caution">
    <text evidence="3">The sequence shown here is derived from an EMBL/GenBank/DDBJ whole genome shotgun (WGS) entry which is preliminary data.</text>
</comment>
<evidence type="ECO:0000313" key="3">
    <source>
        <dbReference type="EMBL" id="MBD2346579.1"/>
    </source>
</evidence>
<organism evidence="3 4">
    <name type="scientific">Anabaena subtropica FACHB-260</name>
    <dbReference type="NCBI Taxonomy" id="2692884"/>
    <lineage>
        <taxon>Bacteria</taxon>
        <taxon>Bacillati</taxon>
        <taxon>Cyanobacteriota</taxon>
        <taxon>Cyanophyceae</taxon>
        <taxon>Nostocales</taxon>
        <taxon>Nostocaceae</taxon>
        <taxon>Anabaena</taxon>
    </lineage>
</organism>
<gene>
    <name evidence="3" type="ORF">H6G18_20870</name>
</gene>
<dbReference type="RefSeq" id="WP_190408996.1">
    <property type="nucleotide sequence ID" value="NZ_JACJRF010000048.1"/>
</dbReference>
<feature type="domain" description="CHASE2" evidence="2">
    <location>
        <begin position="401"/>
        <end position="716"/>
    </location>
</feature>
<dbReference type="Pfam" id="PF05226">
    <property type="entry name" value="CHASE2"/>
    <property type="match status" value="1"/>
</dbReference>
<keyword evidence="1" id="KW-0472">Membrane</keyword>
<proteinExistence type="predicted"/>
<evidence type="ECO:0000259" key="2">
    <source>
        <dbReference type="SMART" id="SM01080"/>
    </source>
</evidence>
<keyword evidence="1" id="KW-0812">Transmembrane</keyword>
<reference evidence="3 4" key="1">
    <citation type="journal article" date="2020" name="ISME J.">
        <title>Comparative genomics reveals insights into cyanobacterial evolution and habitat adaptation.</title>
        <authorList>
            <person name="Chen M.Y."/>
            <person name="Teng W.K."/>
            <person name="Zhao L."/>
            <person name="Hu C.X."/>
            <person name="Zhou Y.K."/>
            <person name="Han B.P."/>
            <person name="Song L.R."/>
            <person name="Shu W.S."/>
        </authorList>
    </citation>
    <scope>NUCLEOTIDE SEQUENCE [LARGE SCALE GENOMIC DNA]</scope>
    <source>
        <strain evidence="3 4">FACHB-260</strain>
    </source>
</reference>
<feature type="transmembrane region" description="Helical" evidence="1">
    <location>
        <begin position="753"/>
        <end position="769"/>
    </location>
</feature>
<dbReference type="EMBL" id="JACJRF010000048">
    <property type="protein sequence ID" value="MBD2346579.1"/>
    <property type="molecule type" value="Genomic_DNA"/>
</dbReference>
<keyword evidence="4" id="KW-1185">Reference proteome</keyword>
<evidence type="ECO:0000256" key="1">
    <source>
        <dbReference type="SAM" id="Phobius"/>
    </source>
</evidence>
<dbReference type="Proteomes" id="UP000607281">
    <property type="component" value="Unassembled WGS sequence"/>
</dbReference>
<name>A0ABR8CUC4_9NOST</name>
<dbReference type="InterPro" id="IPR007890">
    <property type="entry name" value="CHASE2"/>
</dbReference>
<feature type="transmembrane region" description="Helical" evidence="1">
    <location>
        <begin position="725"/>
        <end position="747"/>
    </location>
</feature>
<dbReference type="Pfam" id="PF12770">
    <property type="entry name" value="CHAT"/>
    <property type="match status" value="1"/>
</dbReference>
<feature type="transmembrane region" description="Helical" evidence="1">
    <location>
        <begin position="696"/>
        <end position="718"/>
    </location>
</feature>